<name>T1BE55_9ZZZZ</name>
<accession>T1BE55</accession>
<evidence type="ECO:0000256" key="1">
    <source>
        <dbReference type="SAM" id="MobiDB-lite"/>
    </source>
</evidence>
<dbReference type="EMBL" id="AUZY01002870">
    <property type="protein sequence ID" value="EQD71201.1"/>
    <property type="molecule type" value="Genomic_DNA"/>
</dbReference>
<proteinExistence type="predicted"/>
<protein>
    <submittedName>
        <fullName evidence="2">AAA family ATPase</fullName>
    </submittedName>
</protein>
<organism evidence="2">
    <name type="scientific">mine drainage metagenome</name>
    <dbReference type="NCBI Taxonomy" id="410659"/>
    <lineage>
        <taxon>unclassified sequences</taxon>
        <taxon>metagenomes</taxon>
        <taxon>ecological metagenomes</taxon>
    </lineage>
</organism>
<reference evidence="2" key="1">
    <citation type="submission" date="2013-08" db="EMBL/GenBank/DDBJ databases">
        <authorList>
            <person name="Mendez C."/>
            <person name="Richter M."/>
            <person name="Ferrer M."/>
            <person name="Sanchez J."/>
        </authorList>
    </citation>
    <scope>NUCLEOTIDE SEQUENCE</scope>
</reference>
<evidence type="ECO:0000313" key="2">
    <source>
        <dbReference type="EMBL" id="EQD71201.1"/>
    </source>
</evidence>
<comment type="caution">
    <text evidence="2">The sequence shown here is derived from an EMBL/GenBank/DDBJ whole genome shotgun (WGS) entry which is preliminary data.</text>
</comment>
<feature type="non-terminal residue" evidence="2">
    <location>
        <position position="422"/>
    </location>
</feature>
<gene>
    <name evidence="2" type="ORF">B1B_04590</name>
</gene>
<feature type="region of interest" description="Disordered" evidence="1">
    <location>
        <begin position="391"/>
        <end position="422"/>
    </location>
</feature>
<sequence length="422" mass="46259">MEMPKGTLKDIHRRVATTILFESSGGMVDKAAHVPEIRFAVLEPGVDTTSIDNAASALEGRAFYLRKVGRDGFRFGFKPTLRKVVGDRRAALDEAEIRKFEREAIRKEFEKGMSLPIIAFPKDATEIANAPRLTLIVGDPETPYTDGLRPELARWTRERSRTDPRLYPGALIWCLKKDTKELREKVELALAWKRVKDEIESGSLGGDFEPADRQEITSNVRESEDEVKEEVWAGYRFVVIYDQKSADSLRTIDLGAGHASAGQTLTTRVMAALKAEGYLNENVGGGYIDRNWPEALKASGAWSLAGLRKSFLDGSLTRLPDPEGALKTSIPRLVERGEFGLASGQKADGTYERLWINELVPSEEVTFDSGTFLLQKSRALSLRAPVGQIAPAGSGTLGPSAASVLKSPPGAVASTTTEVRPE</sequence>
<feature type="compositionally biased region" description="Polar residues" evidence="1">
    <location>
        <begin position="413"/>
        <end position="422"/>
    </location>
</feature>
<dbReference type="AlphaFoldDB" id="T1BE55"/>
<reference evidence="2" key="2">
    <citation type="journal article" date="2014" name="ISME J.">
        <title>Microbial stratification in low pH oxic and suboxic macroscopic growths along an acid mine drainage.</title>
        <authorList>
            <person name="Mendez-Garcia C."/>
            <person name="Mesa V."/>
            <person name="Sprenger R.R."/>
            <person name="Richter M."/>
            <person name="Diez M.S."/>
            <person name="Solano J."/>
            <person name="Bargiela R."/>
            <person name="Golyshina O.V."/>
            <person name="Manteca A."/>
            <person name="Ramos J.L."/>
            <person name="Gallego J.R."/>
            <person name="Llorente I."/>
            <person name="Martins Dos Santos V.A."/>
            <person name="Jensen O.N."/>
            <person name="Pelaez A.I."/>
            <person name="Sanchez J."/>
            <person name="Ferrer M."/>
        </authorList>
    </citation>
    <scope>NUCLEOTIDE SEQUENCE</scope>
</reference>